<dbReference type="KEGG" id="eus:EUTSA_v10015217mg"/>
<protein>
    <submittedName>
        <fullName evidence="2">Uncharacterized protein</fullName>
    </submittedName>
</protein>
<dbReference type="AlphaFoldDB" id="V4LBB3"/>
<organism evidence="2 3">
    <name type="scientific">Eutrema salsugineum</name>
    <name type="common">Saltwater cress</name>
    <name type="synonym">Sisymbrium salsugineum</name>
    <dbReference type="NCBI Taxonomy" id="72664"/>
    <lineage>
        <taxon>Eukaryota</taxon>
        <taxon>Viridiplantae</taxon>
        <taxon>Streptophyta</taxon>
        <taxon>Embryophyta</taxon>
        <taxon>Tracheophyta</taxon>
        <taxon>Spermatophyta</taxon>
        <taxon>Magnoliopsida</taxon>
        <taxon>eudicotyledons</taxon>
        <taxon>Gunneridae</taxon>
        <taxon>Pentapetalae</taxon>
        <taxon>rosids</taxon>
        <taxon>malvids</taxon>
        <taxon>Brassicales</taxon>
        <taxon>Brassicaceae</taxon>
        <taxon>Eutremeae</taxon>
        <taxon>Eutrema</taxon>
    </lineage>
</organism>
<feature type="compositionally biased region" description="Low complexity" evidence="1">
    <location>
        <begin position="11"/>
        <end position="25"/>
    </location>
</feature>
<dbReference type="Gramene" id="ESQ40959">
    <property type="protein sequence ID" value="ESQ40959"/>
    <property type="gene ID" value="EUTSA_v10015217mg"/>
</dbReference>
<evidence type="ECO:0000256" key="1">
    <source>
        <dbReference type="SAM" id="MobiDB-lite"/>
    </source>
</evidence>
<evidence type="ECO:0000313" key="3">
    <source>
        <dbReference type="Proteomes" id="UP000030689"/>
    </source>
</evidence>
<dbReference type="Proteomes" id="UP000030689">
    <property type="component" value="Unassembled WGS sequence"/>
</dbReference>
<reference evidence="2 3" key="1">
    <citation type="journal article" date="2013" name="Front. Plant Sci.">
        <title>The Reference Genome of the Halophytic Plant Eutrema salsugineum.</title>
        <authorList>
            <person name="Yang R."/>
            <person name="Jarvis D.E."/>
            <person name="Chen H."/>
            <person name="Beilstein M.A."/>
            <person name="Grimwood J."/>
            <person name="Jenkins J."/>
            <person name="Shu S."/>
            <person name="Prochnik S."/>
            <person name="Xin M."/>
            <person name="Ma C."/>
            <person name="Schmutz J."/>
            <person name="Wing R.A."/>
            <person name="Mitchell-Olds T."/>
            <person name="Schumaker K.S."/>
            <person name="Wang X."/>
        </authorList>
    </citation>
    <scope>NUCLEOTIDE SEQUENCE [LARGE SCALE GENOMIC DNA]</scope>
</reference>
<feature type="region of interest" description="Disordered" evidence="1">
    <location>
        <begin position="1"/>
        <end position="67"/>
    </location>
</feature>
<proteinExistence type="predicted"/>
<evidence type="ECO:0000313" key="2">
    <source>
        <dbReference type="EMBL" id="ESQ40959.1"/>
    </source>
</evidence>
<sequence>MELTKTSMGTSSKLNSTKSSSNKNRSSIELKQHNSGTNSSNSTNRSKNQRICTDRARNYYIPQKYSI</sequence>
<gene>
    <name evidence="2" type="ORF">EUTSA_v10015217mg</name>
</gene>
<name>V4LBB3_EUTSA</name>
<accession>V4LBB3</accession>
<dbReference type="EMBL" id="KI517464">
    <property type="protein sequence ID" value="ESQ40959.1"/>
    <property type="molecule type" value="Genomic_DNA"/>
</dbReference>
<feature type="compositionally biased region" description="Low complexity" evidence="1">
    <location>
        <begin position="34"/>
        <end position="46"/>
    </location>
</feature>
<keyword evidence="3" id="KW-1185">Reference proteome</keyword>
<feature type="compositionally biased region" description="Polar residues" evidence="1">
    <location>
        <begin position="1"/>
        <end position="10"/>
    </location>
</feature>